<accession>X1FGM5</accession>
<evidence type="ECO:0000313" key="2">
    <source>
        <dbReference type="EMBL" id="GAH44801.1"/>
    </source>
</evidence>
<name>X1FGM5_9ZZZZ</name>
<dbReference type="AlphaFoldDB" id="X1FGM5"/>
<protein>
    <submittedName>
        <fullName evidence="2">Uncharacterized protein</fullName>
    </submittedName>
</protein>
<proteinExistence type="predicted"/>
<comment type="caution">
    <text evidence="2">The sequence shown here is derived from an EMBL/GenBank/DDBJ whole genome shotgun (WGS) entry which is preliminary data.</text>
</comment>
<evidence type="ECO:0000256" key="1">
    <source>
        <dbReference type="SAM" id="MobiDB-lite"/>
    </source>
</evidence>
<sequence>MAAHPYRGLSPAHATISAKHGEPDAQEPDPGSGSTLPDYRNKEMIETASSEFGDILD</sequence>
<feature type="region of interest" description="Disordered" evidence="1">
    <location>
        <begin position="1"/>
        <end position="57"/>
    </location>
</feature>
<reference evidence="2" key="1">
    <citation type="journal article" date="2014" name="Front. Microbiol.">
        <title>High frequency of phylogenetically diverse reductive dehalogenase-homologous genes in deep subseafloor sedimentary metagenomes.</title>
        <authorList>
            <person name="Kawai M."/>
            <person name="Futagami T."/>
            <person name="Toyoda A."/>
            <person name="Takaki Y."/>
            <person name="Nishi S."/>
            <person name="Hori S."/>
            <person name="Arai W."/>
            <person name="Tsubouchi T."/>
            <person name="Morono Y."/>
            <person name="Uchiyama I."/>
            <person name="Ito T."/>
            <person name="Fujiyama A."/>
            <person name="Inagaki F."/>
            <person name="Takami H."/>
        </authorList>
    </citation>
    <scope>NUCLEOTIDE SEQUENCE</scope>
    <source>
        <strain evidence="2">Expedition CK06-06</strain>
    </source>
</reference>
<organism evidence="2">
    <name type="scientific">marine sediment metagenome</name>
    <dbReference type="NCBI Taxonomy" id="412755"/>
    <lineage>
        <taxon>unclassified sequences</taxon>
        <taxon>metagenomes</taxon>
        <taxon>ecological metagenomes</taxon>
    </lineage>
</organism>
<dbReference type="EMBL" id="BARU01008753">
    <property type="protein sequence ID" value="GAH44801.1"/>
    <property type="molecule type" value="Genomic_DNA"/>
</dbReference>
<gene>
    <name evidence="2" type="ORF">S03H2_17028</name>
</gene>